<feature type="non-terminal residue" evidence="1">
    <location>
        <position position="1"/>
    </location>
</feature>
<sequence>YVPETVQALMAADMRVWMLTGDKRETAINIAHSCALCNPSTELLTVDKYTFEETYSKLVQLAERSKQLVDENK</sequence>
<dbReference type="SUPFAM" id="SSF56784">
    <property type="entry name" value="HAD-like"/>
    <property type="match status" value="1"/>
</dbReference>
<gene>
    <name evidence="1" type="ORF">ANCDUO_14225</name>
</gene>
<dbReference type="EMBL" id="KN737039">
    <property type="protein sequence ID" value="KIH55614.1"/>
    <property type="molecule type" value="Genomic_DNA"/>
</dbReference>
<evidence type="ECO:0000313" key="1">
    <source>
        <dbReference type="EMBL" id="KIH55614.1"/>
    </source>
</evidence>
<dbReference type="GO" id="GO:0045332">
    <property type="term" value="P:phospholipid translocation"/>
    <property type="evidence" value="ECO:0007669"/>
    <property type="project" value="TreeGrafter"/>
</dbReference>
<accession>A0A0C2G9P6</accession>
<protein>
    <recommendedName>
        <fullName evidence="3">IC domain protein, HAD ATPase, P-type family</fullName>
    </recommendedName>
</protein>
<dbReference type="AlphaFoldDB" id="A0A0C2G9P6"/>
<keyword evidence="2" id="KW-1185">Reference proteome</keyword>
<organism evidence="1 2">
    <name type="scientific">Ancylostoma duodenale</name>
    <dbReference type="NCBI Taxonomy" id="51022"/>
    <lineage>
        <taxon>Eukaryota</taxon>
        <taxon>Metazoa</taxon>
        <taxon>Ecdysozoa</taxon>
        <taxon>Nematoda</taxon>
        <taxon>Chromadorea</taxon>
        <taxon>Rhabditida</taxon>
        <taxon>Rhabditina</taxon>
        <taxon>Rhabditomorpha</taxon>
        <taxon>Strongyloidea</taxon>
        <taxon>Ancylostomatidae</taxon>
        <taxon>Ancylostomatinae</taxon>
        <taxon>Ancylostoma</taxon>
    </lineage>
</organism>
<reference evidence="1 2" key="1">
    <citation type="submission" date="2013-12" db="EMBL/GenBank/DDBJ databases">
        <title>Draft genome of the parsitic nematode Ancylostoma duodenale.</title>
        <authorList>
            <person name="Mitreva M."/>
        </authorList>
    </citation>
    <scope>NUCLEOTIDE SEQUENCE [LARGE SCALE GENOMIC DNA]</scope>
    <source>
        <strain evidence="1 2">Zhejiang</strain>
    </source>
</reference>
<evidence type="ECO:0008006" key="3">
    <source>
        <dbReference type="Google" id="ProtNLM"/>
    </source>
</evidence>
<dbReference type="Gene3D" id="3.40.50.1000">
    <property type="entry name" value="HAD superfamily/HAD-like"/>
    <property type="match status" value="1"/>
</dbReference>
<dbReference type="GO" id="GO:0005886">
    <property type="term" value="C:plasma membrane"/>
    <property type="evidence" value="ECO:0007669"/>
    <property type="project" value="TreeGrafter"/>
</dbReference>
<dbReference type="OrthoDB" id="377733at2759"/>
<dbReference type="PANTHER" id="PTHR24092:SF150">
    <property type="entry name" value="PHOSPHOLIPID-TRANSPORTING ATPASE"/>
    <property type="match status" value="1"/>
</dbReference>
<dbReference type="GO" id="GO:0140326">
    <property type="term" value="F:ATPase-coupled intramembrane lipid transporter activity"/>
    <property type="evidence" value="ECO:0007669"/>
    <property type="project" value="TreeGrafter"/>
</dbReference>
<dbReference type="GO" id="GO:0005802">
    <property type="term" value="C:trans-Golgi network"/>
    <property type="evidence" value="ECO:0007669"/>
    <property type="project" value="TreeGrafter"/>
</dbReference>
<dbReference type="InterPro" id="IPR023214">
    <property type="entry name" value="HAD_sf"/>
</dbReference>
<dbReference type="Proteomes" id="UP000054047">
    <property type="component" value="Unassembled WGS sequence"/>
</dbReference>
<name>A0A0C2G9P6_9BILA</name>
<evidence type="ECO:0000313" key="2">
    <source>
        <dbReference type="Proteomes" id="UP000054047"/>
    </source>
</evidence>
<dbReference type="InterPro" id="IPR036412">
    <property type="entry name" value="HAD-like_sf"/>
</dbReference>
<proteinExistence type="predicted"/>
<dbReference type="PANTHER" id="PTHR24092">
    <property type="entry name" value="PROBABLE PHOSPHOLIPID-TRANSPORTING ATPASE"/>
    <property type="match status" value="1"/>
</dbReference>